<evidence type="ECO:0000259" key="1">
    <source>
        <dbReference type="PROSITE" id="PS50181"/>
    </source>
</evidence>
<name>A0A9P8EY85_AURME</name>
<evidence type="ECO:0000313" key="3">
    <source>
        <dbReference type="Proteomes" id="UP000779574"/>
    </source>
</evidence>
<accession>A0A9P8EY85</accession>
<dbReference type="PROSITE" id="PS50181">
    <property type="entry name" value="FBOX"/>
    <property type="match status" value="1"/>
</dbReference>
<gene>
    <name evidence="2" type="ORF">KCU76_g246</name>
</gene>
<dbReference type="EMBL" id="JAHFXF010000004">
    <property type="protein sequence ID" value="KAG9701127.1"/>
    <property type="molecule type" value="Genomic_DNA"/>
</dbReference>
<evidence type="ECO:0000313" key="2">
    <source>
        <dbReference type="EMBL" id="KAG9701127.1"/>
    </source>
</evidence>
<dbReference type="Proteomes" id="UP000779574">
    <property type="component" value="Unassembled WGS sequence"/>
</dbReference>
<dbReference type="AlphaFoldDB" id="A0A9P8EY85"/>
<sequence length="333" mass="36782">MPTNLLSLPPELLLLVATCLPPSKILLLRLVNKHLCAAIEKAFKAICCTEVTVSLTCSGLRSLVRFSRSSLAAHVKVLLLKIDGVYTHLQIKSVRVQILPQRCPCSSSQTPWYFVSGRQVRPQGYCDRRSQKSKGPKMAVMGNIKHVFTKSLLPAAAASGIAISTLHLDVQDSSLYDYDTHAHNPLISWLQESCAVSSAMTCSILHPPPPLQRQESHPLTTSILNAATNLTSNGYGPGCYKDISPFLTSNNYTTLYLSNANLPQTCSNLLPPIYCTPCPHLCIQNLILGGNNTHHSFLLTLSEHNTAVSCEIRFRNSKGRDQVLKRRVYSFQW</sequence>
<dbReference type="InterPro" id="IPR001810">
    <property type="entry name" value="F-box_dom"/>
</dbReference>
<feature type="domain" description="F-box" evidence="1">
    <location>
        <begin position="2"/>
        <end position="46"/>
    </location>
</feature>
<dbReference type="OrthoDB" id="10427093at2759"/>
<comment type="caution">
    <text evidence="2">The sequence shown here is derived from an EMBL/GenBank/DDBJ whole genome shotgun (WGS) entry which is preliminary data.</text>
</comment>
<proteinExistence type="predicted"/>
<reference evidence="2" key="2">
    <citation type="submission" date="2021-08" db="EMBL/GenBank/DDBJ databases">
        <authorList>
            <person name="Gostincar C."/>
            <person name="Sun X."/>
            <person name="Song Z."/>
            <person name="Gunde-Cimerman N."/>
        </authorList>
    </citation>
    <scope>NUCLEOTIDE SEQUENCE</scope>
    <source>
        <strain evidence="2">EXF-9911</strain>
    </source>
</reference>
<protein>
    <recommendedName>
        <fullName evidence="1">F-box domain-containing protein</fullName>
    </recommendedName>
</protein>
<organism evidence="2 3">
    <name type="scientific">Aureobasidium melanogenum</name>
    <name type="common">Aureobasidium pullulans var. melanogenum</name>
    <dbReference type="NCBI Taxonomy" id="46634"/>
    <lineage>
        <taxon>Eukaryota</taxon>
        <taxon>Fungi</taxon>
        <taxon>Dikarya</taxon>
        <taxon>Ascomycota</taxon>
        <taxon>Pezizomycotina</taxon>
        <taxon>Dothideomycetes</taxon>
        <taxon>Dothideomycetidae</taxon>
        <taxon>Dothideales</taxon>
        <taxon>Saccotheciaceae</taxon>
        <taxon>Aureobasidium</taxon>
    </lineage>
</organism>
<feature type="non-terminal residue" evidence="2">
    <location>
        <position position="333"/>
    </location>
</feature>
<reference evidence="2" key="1">
    <citation type="journal article" date="2021" name="J Fungi (Basel)">
        <title>Virulence traits and population genomics of the black yeast Aureobasidium melanogenum.</title>
        <authorList>
            <person name="Cernosa A."/>
            <person name="Sun X."/>
            <person name="Gostincar C."/>
            <person name="Fang C."/>
            <person name="Gunde-Cimerman N."/>
            <person name="Song Z."/>
        </authorList>
    </citation>
    <scope>NUCLEOTIDE SEQUENCE</scope>
    <source>
        <strain evidence="2">EXF-9911</strain>
    </source>
</reference>